<dbReference type="InterPro" id="IPR013560">
    <property type="entry name" value="DUF1722"/>
</dbReference>
<feature type="domain" description="DUF1722" evidence="1">
    <location>
        <begin position="220"/>
        <end position="336"/>
    </location>
</feature>
<keyword evidence="3" id="KW-1185">Reference proteome</keyword>
<dbReference type="Pfam" id="PF04463">
    <property type="entry name" value="2-thiour_desulf"/>
    <property type="match status" value="1"/>
</dbReference>
<dbReference type="Proteomes" id="UP000199202">
    <property type="component" value="Unassembled WGS sequence"/>
</dbReference>
<evidence type="ECO:0000313" key="3">
    <source>
        <dbReference type="Proteomes" id="UP000199202"/>
    </source>
</evidence>
<reference evidence="2 3" key="1">
    <citation type="submission" date="2016-10" db="EMBL/GenBank/DDBJ databases">
        <authorList>
            <person name="de Groot N.N."/>
        </authorList>
    </citation>
    <scope>NUCLEOTIDE SEQUENCE [LARGE SCALE GENOMIC DNA]</scope>
    <source>
        <strain evidence="2 3">CGMCC 4.6533</strain>
    </source>
</reference>
<dbReference type="InterPro" id="IPR007553">
    <property type="entry name" value="2-thiour_desulf"/>
</dbReference>
<dbReference type="Pfam" id="PF08349">
    <property type="entry name" value="DUF1722"/>
    <property type="match status" value="1"/>
</dbReference>
<dbReference type="AlphaFoldDB" id="A0A1G9AT23"/>
<accession>A0A1G9AT23</accession>
<protein>
    <submittedName>
        <fullName evidence="2">Uncharacterized conserved protein YbgA, DUF1722 family</fullName>
    </submittedName>
</protein>
<proteinExistence type="predicted"/>
<sequence>MCGDHSDTGSIQGVLVSGRRAGRSGGAEGVIMEYGRPRLAVSSCLLGEPVRHNGEHCRARFLTDVLAPFVDWVAICPEMELGLGAPRETLRLERSAEGPRLMTRRSRRDLTPAMTALAAGRAATLHVDGYVFKAKSPSCGIHGIPLYAGDTAVDRRRRGLFADAVIRSHPLLPVEDDGRLNDAVLREAFVERVFAHARLRALMRGGPRPGDLVAFHSRHKMQLLAHSPAGYRETGRLVSQAGLRDRAELMDGYSQAFRRTLAVRSSVGRHVNVLQHCLGMVSDRLDDARRADLAEVIGSYQRREVALSAPLALLRHHALGVSATYVQEQTYFAPYPEQLGLRNHIAA</sequence>
<dbReference type="PANTHER" id="PTHR30087">
    <property type="entry name" value="INNER MEMBRANE PROTEIN"/>
    <property type="match status" value="1"/>
</dbReference>
<name>A0A1G9AT23_9ACTN</name>
<gene>
    <name evidence="2" type="ORF">SAMN05421869_11546</name>
</gene>
<evidence type="ECO:0000259" key="1">
    <source>
        <dbReference type="Pfam" id="PF08349"/>
    </source>
</evidence>
<dbReference type="STRING" id="633440.SAMN05421869_11546"/>
<organism evidence="2 3">
    <name type="scientific">Nonomuraea jiangxiensis</name>
    <dbReference type="NCBI Taxonomy" id="633440"/>
    <lineage>
        <taxon>Bacteria</taxon>
        <taxon>Bacillati</taxon>
        <taxon>Actinomycetota</taxon>
        <taxon>Actinomycetes</taxon>
        <taxon>Streptosporangiales</taxon>
        <taxon>Streptosporangiaceae</taxon>
        <taxon>Nonomuraea</taxon>
    </lineage>
</organism>
<evidence type="ECO:0000313" key="2">
    <source>
        <dbReference type="EMBL" id="SDK30476.1"/>
    </source>
</evidence>
<dbReference type="EMBL" id="FNDJ01000015">
    <property type="protein sequence ID" value="SDK30476.1"/>
    <property type="molecule type" value="Genomic_DNA"/>
</dbReference>
<dbReference type="PANTHER" id="PTHR30087:SF0">
    <property type="entry name" value="INNER MEMBRANE PROTEIN"/>
    <property type="match status" value="1"/>
</dbReference>